<evidence type="ECO:0000256" key="1">
    <source>
        <dbReference type="SAM" id="MobiDB-lite"/>
    </source>
</evidence>
<sequence length="113" mass="12273">MGTEGDSDDGSNRKDPDVKLDSDFEGDEDDEIDDVDENISNDEDGAADDDDDSEDVNDLQGIDTSVNRLGMKRVTHRQRVNLLEGCVIDGARNQYVGPGAVQIWGSGVTSNIR</sequence>
<dbReference type="EMBL" id="JAIWYP010000006">
    <property type="protein sequence ID" value="KAH3815250.1"/>
    <property type="molecule type" value="Genomic_DNA"/>
</dbReference>
<feature type="compositionally biased region" description="Basic and acidic residues" evidence="1">
    <location>
        <begin position="10"/>
        <end position="22"/>
    </location>
</feature>
<feature type="region of interest" description="Disordered" evidence="1">
    <location>
        <begin position="1"/>
        <end position="59"/>
    </location>
</feature>
<protein>
    <submittedName>
        <fullName evidence="2">Uncharacterized protein</fullName>
    </submittedName>
</protein>
<proteinExistence type="predicted"/>
<gene>
    <name evidence="2" type="ORF">DPMN_143772</name>
</gene>
<evidence type="ECO:0000313" key="3">
    <source>
        <dbReference type="Proteomes" id="UP000828390"/>
    </source>
</evidence>
<dbReference type="AlphaFoldDB" id="A0A9D4GHN9"/>
<name>A0A9D4GHN9_DREPO</name>
<reference evidence="2" key="1">
    <citation type="journal article" date="2019" name="bioRxiv">
        <title>The Genome of the Zebra Mussel, Dreissena polymorpha: A Resource for Invasive Species Research.</title>
        <authorList>
            <person name="McCartney M.A."/>
            <person name="Auch B."/>
            <person name="Kono T."/>
            <person name="Mallez S."/>
            <person name="Zhang Y."/>
            <person name="Obille A."/>
            <person name="Becker A."/>
            <person name="Abrahante J.E."/>
            <person name="Garbe J."/>
            <person name="Badalamenti J.P."/>
            <person name="Herman A."/>
            <person name="Mangelson H."/>
            <person name="Liachko I."/>
            <person name="Sullivan S."/>
            <person name="Sone E.D."/>
            <person name="Koren S."/>
            <person name="Silverstein K.A.T."/>
            <person name="Beckman K.B."/>
            <person name="Gohl D.M."/>
        </authorList>
    </citation>
    <scope>NUCLEOTIDE SEQUENCE</scope>
    <source>
        <strain evidence="2">Duluth1</strain>
        <tissue evidence="2">Whole animal</tissue>
    </source>
</reference>
<reference evidence="2" key="2">
    <citation type="submission" date="2020-11" db="EMBL/GenBank/DDBJ databases">
        <authorList>
            <person name="McCartney M.A."/>
            <person name="Auch B."/>
            <person name="Kono T."/>
            <person name="Mallez S."/>
            <person name="Becker A."/>
            <person name="Gohl D.M."/>
            <person name="Silverstein K.A.T."/>
            <person name="Koren S."/>
            <person name="Bechman K.B."/>
            <person name="Herman A."/>
            <person name="Abrahante J.E."/>
            <person name="Garbe J."/>
        </authorList>
    </citation>
    <scope>NUCLEOTIDE SEQUENCE</scope>
    <source>
        <strain evidence="2">Duluth1</strain>
        <tissue evidence="2">Whole animal</tissue>
    </source>
</reference>
<keyword evidence="3" id="KW-1185">Reference proteome</keyword>
<feature type="compositionally biased region" description="Acidic residues" evidence="1">
    <location>
        <begin position="23"/>
        <end position="57"/>
    </location>
</feature>
<accession>A0A9D4GHN9</accession>
<evidence type="ECO:0000313" key="2">
    <source>
        <dbReference type="EMBL" id="KAH3815250.1"/>
    </source>
</evidence>
<dbReference type="Proteomes" id="UP000828390">
    <property type="component" value="Unassembled WGS sequence"/>
</dbReference>
<comment type="caution">
    <text evidence="2">The sequence shown here is derived from an EMBL/GenBank/DDBJ whole genome shotgun (WGS) entry which is preliminary data.</text>
</comment>
<organism evidence="2 3">
    <name type="scientific">Dreissena polymorpha</name>
    <name type="common">Zebra mussel</name>
    <name type="synonym">Mytilus polymorpha</name>
    <dbReference type="NCBI Taxonomy" id="45954"/>
    <lineage>
        <taxon>Eukaryota</taxon>
        <taxon>Metazoa</taxon>
        <taxon>Spiralia</taxon>
        <taxon>Lophotrochozoa</taxon>
        <taxon>Mollusca</taxon>
        <taxon>Bivalvia</taxon>
        <taxon>Autobranchia</taxon>
        <taxon>Heteroconchia</taxon>
        <taxon>Euheterodonta</taxon>
        <taxon>Imparidentia</taxon>
        <taxon>Neoheterodontei</taxon>
        <taxon>Myida</taxon>
        <taxon>Dreissenoidea</taxon>
        <taxon>Dreissenidae</taxon>
        <taxon>Dreissena</taxon>
    </lineage>
</organism>